<dbReference type="EMBL" id="ACPB03003486">
    <property type="status" value="NOT_ANNOTATED_CDS"/>
    <property type="molecule type" value="Genomic_DNA"/>
</dbReference>
<keyword evidence="2" id="KW-1185">Reference proteome</keyword>
<dbReference type="VEuPathDB" id="VectorBase:RPRC007561"/>
<sequence>MEWRKQGEPGPVKAKSRLSAGQSKNEFDKLGGYYNTKYNEENLQVGTYRFPKDLTINDFSGTGHKVFEYFYNNAYTQNDITQTAFSIPKTIAGPSKYDVDKVYDIDKFIEKIQELLLDPNVSELSSYSEEEDLSVIPQQNSKKIVRLGADKMRKKKMKRENLVAAAIEPAEVVLSSTLSPLSKEEDIKWHHRPISQQFFPRSQPKADGIPNY</sequence>
<reference evidence="1" key="1">
    <citation type="submission" date="2015-05" db="UniProtKB">
        <authorList>
            <consortium name="EnsemblMetazoa"/>
        </authorList>
    </citation>
    <scope>IDENTIFICATION</scope>
</reference>
<dbReference type="AlphaFoldDB" id="T1HU41"/>
<dbReference type="HOGENOM" id="CLU_1301074_0_0_1"/>
<evidence type="ECO:0000313" key="1">
    <source>
        <dbReference type="EnsemblMetazoa" id="RPRC007561-PA"/>
    </source>
</evidence>
<dbReference type="InParanoid" id="T1HU41"/>
<accession>T1HU41</accession>
<dbReference type="EMBL" id="ACPB03003485">
    <property type="status" value="NOT_ANNOTATED_CDS"/>
    <property type="molecule type" value="Genomic_DNA"/>
</dbReference>
<dbReference type="EMBL" id="ACPB03003484">
    <property type="status" value="NOT_ANNOTATED_CDS"/>
    <property type="molecule type" value="Genomic_DNA"/>
</dbReference>
<name>T1HU41_RHOPR</name>
<proteinExistence type="predicted"/>
<protein>
    <submittedName>
        <fullName evidence="1">Uncharacterized protein</fullName>
    </submittedName>
</protein>
<organism evidence="1 2">
    <name type="scientific">Rhodnius prolixus</name>
    <name type="common">Triatomid bug</name>
    <dbReference type="NCBI Taxonomy" id="13249"/>
    <lineage>
        <taxon>Eukaryota</taxon>
        <taxon>Metazoa</taxon>
        <taxon>Ecdysozoa</taxon>
        <taxon>Arthropoda</taxon>
        <taxon>Hexapoda</taxon>
        <taxon>Insecta</taxon>
        <taxon>Pterygota</taxon>
        <taxon>Neoptera</taxon>
        <taxon>Paraneoptera</taxon>
        <taxon>Hemiptera</taxon>
        <taxon>Heteroptera</taxon>
        <taxon>Panheteroptera</taxon>
        <taxon>Cimicomorpha</taxon>
        <taxon>Reduviidae</taxon>
        <taxon>Triatominae</taxon>
        <taxon>Rhodnius</taxon>
    </lineage>
</organism>
<dbReference type="Proteomes" id="UP000015103">
    <property type="component" value="Unassembled WGS sequence"/>
</dbReference>
<dbReference type="EnsemblMetazoa" id="RPRC007561-RA">
    <property type="protein sequence ID" value="RPRC007561-PA"/>
    <property type="gene ID" value="RPRC007561"/>
</dbReference>
<dbReference type="eggNOG" id="ENOG502RTR0">
    <property type="taxonomic scope" value="Eukaryota"/>
</dbReference>
<evidence type="ECO:0000313" key="2">
    <source>
        <dbReference type="Proteomes" id="UP000015103"/>
    </source>
</evidence>